<dbReference type="SUPFAM" id="SSF49899">
    <property type="entry name" value="Concanavalin A-like lectins/glucanases"/>
    <property type="match status" value="1"/>
</dbReference>
<dbReference type="EMBL" id="LR899574">
    <property type="protein sequence ID" value="CAD7240725.1"/>
    <property type="molecule type" value="Genomic_DNA"/>
</dbReference>
<dbReference type="Gene3D" id="2.60.120.200">
    <property type="match status" value="1"/>
</dbReference>
<evidence type="ECO:0000313" key="6">
    <source>
        <dbReference type="EMBL" id="CAD7240725.1"/>
    </source>
</evidence>
<dbReference type="OrthoDB" id="5983381at2759"/>
<organism evidence="6">
    <name type="scientific">Darwinula stevensoni</name>
    <dbReference type="NCBI Taxonomy" id="69355"/>
    <lineage>
        <taxon>Eukaryota</taxon>
        <taxon>Metazoa</taxon>
        <taxon>Ecdysozoa</taxon>
        <taxon>Arthropoda</taxon>
        <taxon>Crustacea</taxon>
        <taxon>Oligostraca</taxon>
        <taxon>Ostracoda</taxon>
        <taxon>Podocopa</taxon>
        <taxon>Podocopida</taxon>
        <taxon>Darwinulocopina</taxon>
        <taxon>Darwinuloidea</taxon>
        <taxon>Darwinulidae</taxon>
        <taxon>Darwinula</taxon>
    </lineage>
</organism>
<feature type="compositionally biased region" description="Pro residues" evidence="4">
    <location>
        <begin position="804"/>
        <end position="813"/>
    </location>
</feature>
<feature type="region of interest" description="Disordered" evidence="4">
    <location>
        <begin position="660"/>
        <end position="679"/>
    </location>
</feature>
<feature type="compositionally biased region" description="Low complexity" evidence="4">
    <location>
        <begin position="396"/>
        <end position="409"/>
    </location>
</feature>
<dbReference type="Pfam" id="PF01391">
    <property type="entry name" value="Collagen"/>
    <property type="match status" value="2"/>
</dbReference>
<sequence length="1093" mass="115890">MIDQDTMLISSCQCKYTWSPGHVAVIADFLDDKTTGADLTMAMIPFPEADGSLYYVTGDDGFPAIGINENADIKKPYRLVVPERLYQDFSITAVVQPDTSSGGFLFAVVDPTELVVQLGLSISGRDLGRQNITLYYTSHQLHATSQVLATFMVDNFVKGEWIKFAIQASPSSSEGVLDDNVTLFLECQPVAVEFRVRNPRELIFDSASTFYLAQAGPIVKEHFMGAIQELKIHSDPKAAEVHCQAPPVFFNISLNDSFPLSEGLFPPFGGKEEEMEGSGGDFSNFEPRHVSLPGAPSSLDPIDSRSTLLRGPPGVKGEKGEKGEPGKVLKVLKGEKGEPGPPGKSIRGPPGPPGPGYTEIGSASISSGSLGASGPSEICTCNITSMLTQMSSSELLRGLPGESGLPGLPGDVGAPGPQGIEGPKGKRGPEGRAGPKGDTGEPGVPGLPGLQGPKGEPGEDGLPGSPGPAGPPGPPGPAVPPGDTFNPAWNPGLYQLYVDWSMDGGFLISFDSKEVSGMPGRPGTPGLPGEKGAKGEQGFAGKRGSQGEKGDIGPPGEQGARGAKGKDGEPGPKGEAGPSGPSGIPGLPGRSGEPGPPGTKGQKGDPGVGLVGPPGPPGTSYVIGDGSNRGEARLAPRALEDFQALPAPPEKKETMVEGVEGGNRVHQDPPVRLDHPVPRGNRAFLGTGVIPAGRSIEECNVGVPMGQSSELFSYESSCDVEFVHVVLVALGEGPPGPPGSPGPRGPPDHPGRAIPIPDHDDLEYQESYRYNVPRSTSDSISSSHRLRRKYAGGIPGRRGSVNPPGIPGQVPPFGDPVRIVPGAVIHKTMEELLELSDVTPEGTLAFILEKQFLLIRVASGWQQIMETTEKPQLTTNPPRVEPFNLNHIHRSNGPSVRIAALNEPWTGDLQGLRGADYACYRQAKRASLESTFRAFLVSRVQNLDSIVKPSDQKLPVINLKGDLLFETYESIFNGAEGLLSHHSQIYSFDGRDVLKDSTWPQKLVWHGALDTGERSLDAYCDAWHSASPQKIGLASSLHNMRLLDGAKYSCNNRFIVLCIEVASHRSNRLHNVSGREKRDTRELTFEEFVNLHP</sequence>
<dbReference type="InterPro" id="IPR016186">
    <property type="entry name" value="C-type_lectin-like/link_sf"/>
</dbReference>
<dbReference type="InterPro" id="IPR050149">
    <property type="entry name" value="Collagen_superfamily"/>
</dbReference>
<feature type="region of interest" description="Disordered" evidence="4">
    <location>
        <begin position="515"/>
        <end position="629"/>
    </location>
</feature>
<dbReference type="InterPro" id="IPR045463">
    <property type="entry name" value="XV/XVIII_trimerization_dom"/>
</dbReference>
<feature type="compositionally biased region" description="Basic and acidic residues" evidence="4">
    <location>
        <begin position="663"/>
        <end position="677"/>
    </location>
</feature>
<feature type="domain" description="Thrombospondin-like N-terminal" evidence="5">
    <location>
        <begin position="37"/>
        <end position="236"/>
    </location>
</feature>
<dbReference type="Gene3D" id="3.10.100.10">
    <property type="entry name" value="Mannose-Binding Protein A, subunit A"/>
    <property type="match status" value="1"/>
</dbReference>
<evidence type="ECO:0000256" key="2">
    <source>
        <dbReference type="ARBA" id="ARBA00022737"/>
    </source>
</evidence>
<evidence type="ECO:0000256" key="1">
    <source>
        <dbReference type="ARBA" id="ARBA00022525"/>
    </source>
</evidence>
<feature type="compositionally biased region" description="Low complexity" evidence="4">
    <location>
        <begin position="360"/>
        <end position="373"/>
    </location>
</feature>
<dbReference type="GO" id="GO:0031012">
    <property type="term" value="C:extracellular matrix"/>
    <property type="evidence" value="ECO:0007669"/>
    <property type="project" value="TreeGrafter"/>
</dbReference>
<dbReference type="PANTHER" id="PTHR24023">
    <property type="entry name" value="COLLAGEN ALPHA"/>
    <property type="match status" value="1"/>
</dbReference>
<keyword evidence="7" id="KW-1185">Reference proteome</keyword>
<evidence type="ECO:0000256" key="3">
    <source>
        <dbReference type="ARBA" id="ARBA00023119"/>
    </source>
</evidence>
<evidence type="ECO:0000259" key="5">
    <source>
        <dbReference type="SMART" id="SM00210"/>
    </source>
</evidence>
<dbReference type="GO" id="GO:0005615">
    <property type="term" value="C:extracellular space"/>
    <property type="evidence" value="ECO:0007669"/>
    <property type="project" value="TreeGrafter"/>
</dbReference>
<feature type="compositionally biased region" description="Pro residues" evidence="4">
    <location>
        <begin position="465"/>
        <end position="480"/>
    </location>
</feature>
<evidence type="ECO:0000256" key="4">
    <source>
        <dbReference type="SAM" id="MobiDB-lite"/>
    </source>
</evidence>
<dbReference type="InterPro" id="IPR008160">
    <property type="entry name" value="Collagen"/>
</dbReference>
<protein>
    <recommendedName>
        <fullName evidence="5">Thrombospondin-like N-terminal domain-containing protein</fullName>
    </recommendedName>
</protein>
<dbReference type="AlphaFoldDB" id="A0A7R9A2E6"/>
<dbReference type="InterPro" id="IPR048287">
    <property type="entry name" value="TSPN-like_N"/>
</dbReference>
<dbReference type="InterPro" id="IPR016187">
    <property type="entry name" value="CTDL_fold"/>
</dbReference>
<feature type="compositionally biased region" description="Basic and acidic residues" evidence="4">
    <location>
        <begin position="316"/>
        <end position="338"/>
    </location>
</feature>
<feature type="region of interest" description="Disordered" evidence="4">
    <location>
        <begin position="272"/>
        <end position="373"/>
    </location>
</feature>
<feature type="compositionally biased region" description="Low complexity" evidence="4">
    <location>
        <begin position="573"/>
        <end position="591"/>
    </location>
</feature>
<gene>
    <name evidence="6" type="ORF">DSTB1V02_LOCUS736</name>
</gene>
<keyword evidence="2" id="KW-0677">Repeat</keyword>
<dbReference type="InterPro" id="IPR010515">
    <property type="entry name" value="Collagenase_NC10/endostatin"/>
</dbReference>
<accession>A0A7R9A2E6</accession>
<feature type="region of interest" description="Disordered" evidence="4">
    <location>
        <begin position="396"/>
        <end position="486"/>
    </location>
</feature>
<proteinExistence type="predicted"/>
<evidence type="ECO:0000313" key="7">
    <source>
        <dbReference type="Proteomes" id="UP000677054"/>
    </source>
</evidence>
<keyword evidence="3" id="KW-0176">Collagen</keyword>
<dbReference type="EMBL" id="CAJPEV010000057">
    <property type="protein sequence ID" value="CAG0879755.1"/>
    <property type="molecule type" value="Genomic_DNA"/>
</dbReference>
<dbReference type="SMART" id="SM00210">
    <property type="entry name" value="TSPN"/>
    <property type="match status" value="1"/>
</dbReference>
<dbReference type="SUPFAM" id="SSF56436">
    <property type="entry name" value="C-type lectin-like"/>
    <property type="match status" value="1"/>
</dbReference>
<feature type="compositionally biased region" description="Low complexity" evidence="4">
    <location>
        <begin position="441"/>
        <end position="454"/>
    </location>
</feature>
<dbReference type="Proteomes" id="UP000677054">
    <property type="component" value="Unassembled WGS sequence"/>
</dbReference>
<reference evidence="6" key="1">
    <citation type="submission" date="2020-11" db="EMBL/GenBank/DDBJ databases">
        <authorList>
            <person name="Tran Van P."/>
        </authorList>
    </citation>
    <scope>NUCLEOTIDE SEQUENCE</scope>
</reference>
<name>A0A7R9A2E6_9CRUS</name>
<feature type="region of interest" description="Disordered" evidence="4">
    <location>
        <begin position="733"/>
        <end position="758"/>
    </location>
</feature>
<feature type="compositionally biased region" description="Pro residues" evidence="4">
    <location>
        <begin position="734"/>
        <end position="745"/>
    </location>
</feature>
<keyword evidence="1" id="KW-0964">Secreted</keyword>
<feature type="region of interest" description="Disordered" evidence="4">
    <location>
        <begin position="791"/>
        <end position="813"/>
    </location>
</feature>
<dbReference type="Gene3D" id="3.40.1620.70">
    <property type="match status" value="1"/>
</dbReference>
<dbReference type="PANTHER" id="PTHR24023:SF1082">
    <property type="entry name" value="COLLAGEN TRIPLE HELIX REPEAT"/>
    <property type="match status" value="1"/>
</dbReference>
<dbReference type="GO" id="GO:0005581">
    <property type="term" value="C:collagen trimer"/>
    <property type="evidence" value="ECO:0007669"/>
    <property type="project" value="UniProtKB-KW"/>
</dbReference>
<dbReference type="Pfam" id="PF20010">
    <property type="entry name" value="Collagen_trimer"/>
    <property type="match status" value="1"/>
</dbReference>
<dbReference type="Pfam" id="PF06482">
    <property type="entry name" value="Endostatin"/>
    <property type="match status" value="1"/>
</dbReference>
<dbReference type="InterPro" id="IPR013320">
    <property type="entry name" value="ConA-like_dom_sf"/>
</dbReference>
<feature type="compositionally biased region" description="Basic and acidic residues" evidence="4">
    <location>
        <begin position="423"/>
        <end position="439"/>
    </location>
</feature>